<reference evidence="6" key="2">
    <citation type="journal article" date="2021" name="PeerJ">
        <title>Extensive microbial diversity within the chicken gut microbiome revealed by metagenomics and culture.</title>
        <authorList>
            <person name="Gilroy R."/>
            <person name="Ravi A."/>
            <person name="Getino M."/>
            <person name="Pursley I."/>
            <person name="Horton D.L."/>
            <person name="Alikhan N.F."/>
            <person name="Baker D."/>
            <person name="Gharbi K."/>
            <person name="Hall N."/>
            <person name="Watson M."/>
            <person name="Adriaenssens E.M."/>
            <person name="Foster-Nyarko E."/>
            <person name="Jarju S."/>
            <person name="Secka A."/>
            <person name="Antonio M."/>
            <person name="Oren A."/>
            <person name="Chaudhuri R.R."/>
            <person name="La Ragione R."/>
            <person name="Hildebrand F."/>
            <person name="Pallen M.J."/>
        </authorList>
    </citation>
    <scope>NUCLEOTIDE SEQUENCE</scope>
    <source>
        <strain evidence="6">ChiHjej9B8-7071</strain>
    </source>
</reference>
<dbReference type="PANTHER" id="PTHR10357">
    <property type="entry name" value="ALPHA-AMYLASE FAMILY MEMBER"/>
    <property type="match status" value="1"/>
</dbReference>
<dbReference type="InterPro" id="IPR014756">
    <property type="entry name" value="Ig_E-set"/>
</dbReference>
<dbReference type="AlphaFoldDB" id="A0A9D1D6G3"/>
<evidence type="ECO:0000259" key="5">
    <source>
        <dbReference type="SMART" id="SM00642"/>
    </source>
</evidence>
<accession>A0A9D1D6G3</accession>
<comment type="similarity">
    <text evidence="1">Belongs to the glycosyl hydrolase 13 family.</text>
</comment>
<evidence type="ECO:0000313" key="7">
    <source>
        <dbReference type="Proteomes" id="UP000824258"/>
    </source>
</evidence>
<feature type="domain" description="Glycosyl hydrolase family 13 catalytic" evidence="5">
    <location>
        <begin position="138"/>
        <end position="497"/>
    </location>
</feature>
<dbReference type="GO" id="GO:0030245">
    <property type="term" value="P:cellulose catabolic process"/>
    <property type="evidence" value="ECO:0007669"/>
    <property type="project" value="UniProtKB-KW"/>
</dbReference>
<sequence length="570" mass="65320">MNLAAVFHQPMSEYCFGLDETHIVYRLRCARGDVRRVTLSYGDTACRVTPIVFTAVEMELVAWDETHDYWEVVVDSPYNRVYYYFTLFGTDGSWIYYYGDEFTQVLVDERSEYFKLPFNHRADIAQVPDWARDALVYNIFPDSFASGQGEITGKGLTTTYQGQPVSSRLGGTLDGVAANASYLKDLGFNCVYLNPIFAAGEYHKYDTLDYFHVDPCFGGDEAFRRMVDTLHGQGIRVIIDGVFNHCGWHFWAFEDVVEKQEQSPYCSWFYGLQFPVERPEDPDAYPTYTTYAYERMMPKLDTANPDVRDYLLRVGVHWVQEFKIDGWRLDVASEVDDGFWRAFRQAVKAANPNALLIGEVWETARHWLAGDMFDSTMNYDFRRHCLRFFAQGSLDAAGFAARCGGMVMRYRQQLTGVQMNLLDSHDVPRFLTLCGGDQKRYRLAVLFQMTFVGMPTVFYGDELGMTGLEELNFRAPMVWDGGDRELAEFFRRLAALRTRFPALRRGNFRVLCAEGRLMVYQRQLDDSKVTVALNAGDHPAALPEIAGALLWAEGLRGNCLDGWGFSLFQE</sequence>
<dbReference type="GO" id="GO:0004553">
    <property type="term" value="F:hydrolase activity, hydrolyzing O-glycosyl compounds"/>
    <property type="evidence" value="ECO:0007669"/>
    <property type="project" value="InterPro"/>
</dbReference>
<dbReference type="EMBL" id="DVGD01000028">
    <property type="protein sequence ID" value="HIR08952.1"/>
    <property type="molecule type" value="Genomic_DNA"/>
</dbReference>
<dbReference type="Gene3D" id="3.20.20.80">
    <property type="entry name" value="Glycosidases"/>
    <property type="match status" value="1"/>
</dbReference>
<dbReference type="SUPFAM" id="SSF51445">
    <property type="entry name" value="(Trans)glycosidases"/>
    <property type="match status" value="1"/>
</dbReference>
<dbReference type="InterPro" id="IPR017853">
    <property type="entry name" value="GH"/>
</dbReference>
<evidence type="ECO:0000256" key="4">
    <source>
        <dbReference type="ARBA" id="ARBA00023295"/>
    </source>
</evidence>
<dbReference type="SMART" id="SM00642">
    <property type="entry name" value="Aamy"/>
    <property type="match status" value="1"/>
</dbReference>
<dbReference type="PANTHER" id="PTHR10357:SF210">
    <property type="entry name" value="MALTODEXTRIN GLUCOSIDASE"/>
    <property type="match status" value="1"/>
</dbReference>
<dbReference type="CDD" id="cd11338">
    <property type="entry name" value="AmyAc_CMD"/>
    <property type="match status" value="1"/>
</dbReference>
<dbReference type="InterPro" id="IPR045857">
    <property type="entry name" value="O16G_dom_2"/>
</dbReference>
<evidence type="ECO:0000313" key="6">
    <source>
        <dbReference type="EMBL" id="HIR08952.1"/>
    </source>
</evidence>
<gene>
    <name evidence="6" type="ORF">IAA70_00960</name>
</gene>
<dbReference type="Pfam" id="PF00128">
    <property type="entry name" value="Alpha-amylase"/>
    <property type="match status" value="1"/>
</dbReference>
<dbReference type="InterPro" id="IPR004185">
    <property type="entry name" value="Glyco_hydro_13_lg-like_dom"/>
</dbReference>
<keyword evidence="3" id="KW-0624">Polysaccharide degradation</keyword>
<dbReference type="SUPFAM" id="SSF81296">
    <property type="entry name" value="E set domains"/>
    <property type="match status" value="1"/>
</dbReference>
<comment type="caution">
    <text evidence="6">The sequence shown here is derived from an EMBL/GenBank/DDBJ whole genome shotgun (WGS) entry which is preliminary data.</text>
</comment>
<keyword evidence="3" id="KW-0119">Carbohydrate metabolism</keyword>
<dbReference type="Gene3D" id="2.60.40.10">
    <property type="entry name" value="Immunoglobulins"/>
    <property type="match status" value="1"/>
</dbReference>
<keyword evidence="3" id="KW-0136">Cellulose degradation</keyword>
<evidence type="ECO:0000256" key="2">
    <source>
        <dbReference type="ARBA" id="ARBA00022801"/>
    </source>
</evidence>
<keyword evidence="2 6" id="KW-0378">Hydrolase</keyword>
<protein>
    <submittedName>
        <fullName evidence="6">Glycoside hydrolase family 13 protein</fullName>
    </submittedName>
</protein>
<organism evidence="6 7">
    <name type="scientific">Candidatus Avoscillospira stercoripullorum</name>
    <dbReference type="NCBI Taxonomy" id="2840709"/>
    <lineage>
        <taxon>Bacteria</taxon>
        <taxon>Bacillati</taxon>
        <taxon>Bacillota</taxon>
        <taxon>Clostridia</taxon>
        <taxon>Eubacteriales</taxon>
        <taxon>Oscillospiraceae</taxon>
        <taxon>Oscillospiraceae incertae sedis</taxon>
        <taxon>Candidatus Avoscillospira</taxon>
    </lineage>
</organism>
<evidence type="ECO:0000256" key="1">
    <source>
        <dbReference type="ARBA" id="ARBA00008061"/>
    </source>
</evidence>
<proteinExistence type="inferred from homology"/>
<dbReference type="InterPro" id="IPR013783">
    <property type="entry name" value="Ig-like_fold"/>
</dbReference>
<dbReference type="Gene3D" id="2.60.40.1180">
    <property type="entry name" value="Golgi alpha-mannosidase II"/>
    <property type="match status" value="1"/>
</dbReference>
<dbReference type="CDD" id="cd02857">
    <property type="entry name" value="E_set_CDase_PDE_N"/>
    <property type="match status" value="1"/>
</dbReference>
<dbReference type="Pfam" id="PF02903">
    <property type="entry name" value="Alpha-amylase_N"/>
    <property type="match status" value="1"/>
</dbReference>
<reference evidence="6" key="1">
    <citation type="submission" date="2020-10" db="EMBL/GenBank/DDBJ databases">
        <authorList>
            <person name="Gilroy R."/>
        </authorList>
    </citation>
    <scope>NUCLEOTIDE SEQUENCE</scope>
    <source>
        <strain evidence="6">ChiHjej9B8-7071</strain>
    </source>
</reference>
<dbReference type="Gene3D" id="3.90.400.10">
    <property type="entry name" value="Oligo-1,6-glucosidase, Domain 2"/>
    <property type="match status" value="1"/>
</dbReference>
<dbReference type="InterPro" id="IPR006047">
    <property type="entry name" value="GH13_cat_dom"/>
</dbReference>
<keyword evidence="4" id="KW-0326">Glycosidase</keyword>
<dbReference type="Proteomes" id="UP000824258">
    <property type="component" value="Unassembled WGS sequence"/>
</dbReference>
<dbReference type="InterPro" id="IPR013780">
    <property type="entry name" value="Glyco_hydro_b"/>
</dbReference>
<evidence type="ECO:0000256" key="3">
    <source>
        <dbReference type="ARBA" id="ARBA00023001"/>
    </source>
</evidence>
<name>A0A9D1D6G3_9FIRM</name>